<dbReference type="AlphaFoldDB" id="A0A9D1TUQ0"/>
<organism evidence="2 3">
    <name type="scientific">Candidatus Ignatzschineria merdigallinarum</name>
    <dbReference type="NCBI Taxonomy" id="2838621"/>
    <lineage>
        <taxon>Bacteria</taxon>
        <taxon>Pseudomonadati</taxon>
        <taxon>Pseudomonadota</taxon>
        <taxon>Gammaproteobacteria</taxon>
        <taxon>Cardiobacteriales</taxon>
        <taxon>Ignatzschineriaceae</taxon>
        <taxon>Ignatzschineria</taxon>
    </lineage>
</organism>
<accession>A0A9D1TUQ0</accession>
<keyword evidence="1" id="KW-0812">Transmembrane</keyword>
<keyword evidence="1" id="KW-1133">Transmembrane helix</keyword>
<dbReference type="Proteomes" id="UP000823934">
    <property type="component" value="Unassembled WGS sequence"/>
</dbReference>
<evidence type="ECO:0000256" key="1">
    <source>
        <dbReference type="SAM" id="Phobius"/>
    </source>
</evidence>
<sequence>MSNFDDDNSNDEWNLLQKLLLVGLLFYLFKKPKRGSRPIVVLFKLALLIIAGIFLYDIFHASMS</sequence>
<protein>
    <submittedName>
        <fullName evidence="2">Uncharacterized protein</fullName>
    </submittedName>
</protein>
<reference evidence="2" key="1">
    <citation type="journal article" date="2021" name="PeerJ">
        <title>Extensive microbial diversity within the chicken gut microbiome revealed by metagenomics and culture.</title>
        <authorList>
            <person name="Gilroy R."/>
            <person name="Ravi A."/>
            <person name="Getino M."/>
            <person name="Pursley I."/>
            <person name="Horton D.L."/>
            <person name="Alikhan N.F."/>
            <person name="Baker D."/>
            <person name="Gharbi K."/>
            <person name="Hall N."/>
            <person name="Watson M."/>
            <person name="Adriaenssens E.M."/>
            <person name="Foster-Nyarko E."/>
            <person name="Jarju S."/>
            <person name="Secka A."/>
            <person name="Antonio M."/>
            <person name="Oren A."/>
            <person name="Chaudhuri R.R."/>
            <person name="La Ragione R."/>
            <person name="Hildebrand F."/>
            <person name="Pallen M.J."/>
        </authorList>
    </citation>
    <scope>NUCLEOTIDE SEQUENCE</scope>
    <source>
        <strain evidence="2">CHK160-9182</strain>
    </source>
</reference>
<evidence type="ECO:0000313" key="2">
    <source>
        <dbReference type="EMBL" id="HIW06259.1"/>
    </source>
</evidence>
<gene>
    <name evidence="2" type="ORF">H9889_02900</name>
</gene>
<reference evidence="2" key="2">
    <citation type="submission" date="2021-04" db="EMBL/GenBank/DDBJ databases">
        <authorList>
            <person name="Gilroy R."/>
        </authorList>
    </citation>
    <scope>NUCLEOTIDE SEQUENCE</scope>
    <source>
        <strain evidence="2">CHK160-9182</strain>
    </source>
</reference>
<evidence type="ECO:0000313" key="3">
    <source>
        <dbReference type="Proteomes" id="UP000823934"/>
    </source>
</evidence>
<keyword evidence="1" id="KW-0472">Membrane</keyword>
<name>A0A9D1TUQ0_9GAMM</name>
<comment type="caution">
    <text evidence="2">The sequence shown here is derived from an EMBL/GenBank/DDBJ whole genome shotgun (WGS) entry which is preliminary data.</text>
</comment>
<feature type="transmembrane region" description="Helical" evidence="1">
    <location>
        <begin position="41"/>
        <end position="59"/>
    </location>
</feature>
<dbReference type="EMBL" id="DXHP01000066">
    <property type="protein sequence ID" value="HIW06259.1"/>
    <property type="molecule type" value="Genomic_DNA"/>
</dbReference>
<proteinExistence type="predicted"/>